<evidence type="ECO:0000256" key="1">
    <source>
        <dbReference type="SAM" id="MobiDB-lite"/>
    </source>
</evidence>
<dbReference type="AlphaFoldDB" id="A0A1E7W9E6"/>
<dbReference type="Proteomes" id="UP000175989">
    <property type="component" value="Unassembled WGS sequence"/>
</dbReference>
<name>A0A1E7W9E6_9BURK</name>
<evidence type="ECO:0000313" key="2">
    <source>
        <dbReference type="EMBL" id="OEZ93043.1"/>
    </source>
</evidence>
<feature type="region of interest" description="Disordered" evidence="1">
    <location>
        <begin position="1"/>
        <end position="36"/>
    </location>
</feature>
<comment type="caution">
    <text evidence="2">The sequence shown here is derived from an EMBL/GenBank/DDBJ whole genome shotgun (WGS) entry which is preliminary data.</text>
</comment>
<organism evidence="2 3">
    <name type="scientific">Duganella phyllosphaerae</name>
    <dbReference type="NCBI Taxonomy" id="762836"/>
    <lineage>
        <taxon>Bacteria</taxon>
        <taxon>Pseudomonadati</taxon>
        <taxon>Pseudomonadota</taxon>
        <taxon>Betaproteobacteria</taxon>
        <taxon>Burkholderiales</taxon>
        <taxon>Oxalobacteraceae</taxon>
        <taxon>Telluria group</taxon>
        <taxon>Duganella</taxon>
    </lineage>
</organism>
<evidence type="ECO:0008006" key="4">
    <source>
        <dbReference type="Google" id="ProtNLM"/>
    </source>
</evidence>
<keyword evidence="3" id="KW-1185">Reference proteome</keyword>
<sequence>MEPTQDSVPDDGAGASATATATASAPATGTAMTARTRQALPPKGACWYCDRPLDNVRRFCDKECADAFDEEKEFTR</sequence>
<evidence type="ECO:0000313" key="3">
    <source>
        <dbReference type="Proteomes" id="UP000175989"/>
    </source>
</evidence>
<dbReference type="RefSeq" id="WP_070251622.1">
    <property type="nucleotide sequence ID" value="NZ_LROM01000141.1"/>
</dbReference>
<dbReference type="OrthoDB" id="8566509at2"/>
<accession>A0A1E7W9E6</accession>
<gene>
    <name evidence="2" type="ORF">DUPY_47340</name>
</gene>
<protein>
    <recommendedName>
        <fullName evidence="4">DUF2116 family Zn-ribbon domain-containing protein</fullName>
    </recommendedName>
</protein>
<feature type="compositionally biased region" description="Low complexity" evidence="1">
    <location>
        <begin position="12"/>
        <end position="34"/>
    </location>
</feature>
<reference evidence="3" key="1">
    <citation type="journal article" date="2016" name="Front. Microbiol.">
        <title>Molecular Keys to the Janthinobacterium and Duganella spp. Interaction with the Plant Pathogen Fusarium graminearum.</title>
        <authorList>
            <person name="Haack F.S."/>
            <person name="Poehlein A."/>
            <person name="Kroger C."/>
            <person name="Voigt C.A."/>
            <person name="Piepenbring M."/>
            <person name="Bode H.B."/>
            <person name="Daniel R."/>
            <person name="Schafer W."/>
            <person name="Streit W.R."/>
        </authorList>
    </citation>
    <scope>NUCLEOTIDE SEQUENCE [LARGE SCALE GENOMIC DNA]</scope>
    <source>
        <strain evidence="3">T54</strain>
    </source>
</reference>
<dbReference type="EMBL" id="LROM01000141">
    <property type="protein sequence ID" value="OEZ93043.1"/>
    <property type="molecule type" value="Genomic_DNA"/>
</dbReference>
<proteinExistence type="predicted"/>